<name>A0ABW5M7P9_9BACT</name>
<dbReference type="Pfam" id="PF04185">
    <property type="entry name" value="Phosphoesterase"/>
    <property type="match status" value="1"/>
</dbReference>
<evidence type="ECO:0000256" key="2">
    <source>
        <dbReference type="ARBA" id="ARBA00022801"/>
    </source>
</evidence>
<evidence type="ECO:0000313" key="6">
    <source>
        <dbReference type="Proteomes" id="UP001597469"/>
    </source>
</evidence>
<dbReference type="InterPro" id="IPR015943">
    <property type="entry name" value="WD40/YVTN_repeat-like_dom_sf"/>
</dbReference>
<sequence>MKRFLKFCLCLLWATGVWAQKNPDLKKLDAELESRRVMLPNGWSLTPAGRSLELGDLPLNIAVSASSKRLAVTNNGQGTQTIQLIDAQNEKVLQSIEIPKSFYGLKFSRDEQFLYASGGNDNWIMKYALTGNKLVLNDSIKLGKKMTEKISPVGIEIDDTRNLLYVVTKENNSLYILDLKSKAIVHQEKLGHEGYTCVLSPSHKELFISLWGGKKIAVFNTENRRVTHSISVTYNPNEIILNKKGNILYVANAGDNSVSVVDTKAKKVIETLDAALYPNSPAGSVTNGLALSKDEKTLYIANADNNSLAVFDVGTPGKSTSKGFIPVGWYPTNVRVVGSRIFVANGKGFTSFANPLGPQPVSNNVRSESHLGEVKQANNRLQYIGSLMQGTMSILDEPNAATLALYSKKVYANTPYRKDRELVTEGEVGNPIPMKVETRSNGSASPIRHVFYILKENRTYDQVFGDMKEGNGDSTLCLFGEKYTPNQHRLAREFVLLDNFYVDAEVSADGHNWSMGAHANDYLEKTWPTGYGRRGGATEGMGRREVANNKDGYIWDFCKRQGVSYRSYGVFVDTNKGNIPALDKDHVCSYFATYYQQQVKDTTRVNQWKRDFDSLVVVGTVPAFSSIRLGADHTQGLAVNRPTPYACVADNDLAVGMLVEHIAKSPIWKQSAIFIVEDDAQNGPDHVDAHRSTALVISPYTKRKFVDHTMYSTSGMLRTMELILGLPPMTQYDAAAMPMFRSFTAQPNFAMYQAVPANVDLSAVNTAATNSAKRSALLDFTDVDRIDDKLFNEILWKGLRGEDVKVPAPRRSAFVRVVAKDDDD</sequence>
<dbReference type="RefSeq" id="WP_381525325.1">
    <property type="nucleotide sequence ID" value="NZ_JBHULN010000012.1"/>
</dbReference>
<dbReference type="EMBL" id="JBHULN010000012">
    <property type="protein sequence ID" value="MFD2572734.1"/>
    <property type="molecule type" value="Genomic_DNA"/>
</dbReference>
<dbReference type="Gene3D" id="3.40.720.10">
    <property type="entry name" value="Alkaline Phosphatase, subunit A"/>
    <property type="match status" value="1"/>
</dbReference>
<evidence type="ECO:0000256" key="1">
    <source>
        <dbReference type="ARBA" id="ARBA00022729"/>
    </source>
</evidence>
<dbReference type="PANTHER" id="PTHR47197:SF3">
    <property type="entry name" value="DIHYDRO-HEME D1 DEHYDROGENASE"/>
    <property type="match status" value="1"/>
</dbReference>
<reference evidence="6" key="1">
    <citation type="journal article" date="2019" name="Int. J. Syst. Evol. Microbiol.">
        <title>The Global Catalogue of Microorganisms (GCM) 10K type strain sequencing project: providing services to taxonomists for standard genome sequencing and annotation.</title>
        <authorList>
            <consortium name="The Broad Institute Genomics Platform"/>
            <consortium name="The Broad Institute Genome Sequencing Center for Infectious Disease"/>
            <person name="Wu L."/>
            <person name="Ma J."/>
        </authorList>
    </citation>
    <scope>NUCLEOTIDE SEQUENCE [LARGE SCALE GENOMIC DNA]</scope>
    <source>
        <strain evidence="6">KCTC 42805</strain>
    </source>
</reference>
<gene>
    <name evidence="5" type="ORF">ACFSUS_18990</name>
</gene>
<dbReference type="InterPro" id="IPR048433">
    <property type="entry name" value="YNCE-like_beta-prop"/>
</dbReference>
<dbReference type="InterPro" id="IPR051200">
    <property type="entry name" value="Host-pathogen_enzymatic-act"/>
</dbReference>
<evidence type="ECO:0000256" key="3">
    <source>
        <dbReference type="SAM" id="SignalP"/>
    </source>
</evidence>
<dbReference type="InterPro" id="IPR011964">
    <property type="entry name" value="YVTN_b-propeller_repeat"/>
</dbReference>
<feature type="signal peptide" evidence="3">
    <location>
        <begin position="1"/>
        <end position="19"/>
    </location>
</feature>
<dbReference type="SUPFAM" id="SSF51004">
    <property type="entry name" value="C-terminal (heme d1) domain of cytochrome cd1-nitrite reductase"/>
    <property type="match status" value="1"/>
</dbReference>
<proteinExistence type="predicted"/>
<dbReference type="Gene3D" id="2.130.10.10">
    <property type="entry name" value="YVTN repeat-like/Quinoprotein amine dehydrogenase"/>
    <property type="match status" value="3"/>
</dbReference>
<dbReference type="InterPro" id="IPR017850">
    <property type="entry name" value="Alkaline_phosphatase_core_sf"/>
</dbReference>
<accession>A0ABW5M7P9</accession>
<evidence type="ECO:0000313" key="5">
    <source>
        <dbReference type="EMBL" id="MFD2572734.1"/>
    </source>
</evidence>
<dbReference type="InterPro" id="IPR007312">
    <property type="entry name" value="Phosphoesterase"/>
</dbReference>
<protein>
    <submittedName>
        <fullName evidence="5">Alkaline phosphatase family protein</fullName>
    </submittedName>
</protein>
<dbReference type="Proteomes" id="UP001597469">
    <property type="component" value="Unassembled WGS sequence"/>
</dbReference>
<dbReference type="PANTHER" id="PTHR47197">
    <property type="entry name" value="PROTEIN NIRF"/>
    <property type="match status" value="1"/>
</dbReference>
<keyword evidence="6" id="KW-1185">Reference proteome</keyword>
<dbReference type="Pfam" id="PF21783">
    <property type="entry name" value="YNCE"/>
    <property type="match status" value="1"/>
</dbReference>
<organism evidence="5 6">
    <name type="scientific">Spirosoma soli</name>
    <dbReference type="NCBI Taxonomy" id="1770529"/>
    <lineage>
        <taxon>Bacteria</taxon>
        <taxon>Pseudomonadati</taxon>
        <taxon>Bacteroidota</taxon>
        <taxon>Cytophagia</taxon>
        <taxon>Cytophagales</taxon>
        <taxon>Cytophagaceae</taxon>
        <taxon>Spirosoma</taxon>
    </lineage>
</organism>
<comment type="caution">
    <text evidence="5">The sequence shown here is derived from an EMBL/GenBank/DDBJ whole genome shotgun (WGS) entry which is preliminary data.</text>
</comment>
<feature type="chain" id="PRO_5047384245" evidence="3">
    <location>
        <begin position="20"/>
        <end position="824"/>
    </location>
</feature>
<keyword evidence="1 3" id="KW-0732">Signal</keyword>
<keyword evidence="2" id="KW-0378">Hydrolase</keyword>
<dbReference type="InterPro" id="IPR011048">
    <property type="entry name" value="Haem_d1_sf"/>
</dbReference>
<dbReference type="NCBIfam" id="TIGR02276">
    <property type="entry name" value="beta_rpt_yvtn"/>
    <property type="match status" value="1"/>
</dbReference>
<feature type="domain" description="YNCE-like beta-propeller" evidence="4">
    <location>
        <begin position="49"/>
        <end position="314"/>
    </location>
</feature>
<dbReference type="SUPFAM" id="SSF53649">
    <property type="entry name" value="Alkaline phosphatase-like"/>
    <property type="match status" value="1"/>
</dbReference>
<evidence type="ECO:0000259" key="4">
    <source>
        <dbReference type="Pfam" id="PF21783"/>
    </source>
</evidence>